<dbReference type="InterPro" id="IPR013324">
    <property type="entry name" value="RNA_pol_sigma_r3/r4-like"/>
</dbReference>
<dbReference type="GO" id="GO:0016987">
    <property type="term" value="F:sigma factor activity"/>
    <property type="evidence" value="ECO:0007669"/>
    <property type="project" value="InterPro"/>
</dbReference>
<accession>A0A6L9E9M4</accession>
<dbReference type="Gene3D" id="1.10.1740.10">
    <property type="match status" value="1"/>
</dbReference>
<dbReference type="Pfam" id="PF08281">
    <property type="entry name" value="Sigma70_r4_2"/>
    <property type="match status" value="1"/>
</dbReference>
<dbReference type="GO" id="GO:0006352">
    <property type="term" value="P:DNA-templated transcription initiation"/>
    <property type="evidence" value="ECO:0007669"/>
    <property type="project" value="InterPro"/>
</dbReference>
<evidence type="ECO:0000313" key="2">
    <source>
        <dbReference type="EMBL" id="NAS11430.1"/>
    </source>
</evidence>
<dbReference type="PANTHER" id="PTHR30173:SF36">
    <property type="entry name" value="ECF RNA POLYMERASE SIGMA FACTOR SIGJ"/>
    <property type="match status" value="1"/>
</dbReference>
<dbReference type="InterPro" id="IPR052704">
    <property type="entry name" value="ECF_Sigma-70_Domain"/>
</dbReference>
<evidence type="ECO:0000313" key="3">
    <source>
        <dbReference type="Proteomes" id="UP000475249"/>
    </source>
</evidence>
<name>A0A6L9E9M4_9FLAO</name>
<dbReference type="InterPro" id="IPR013249">
    <property type="entry name" value="RNA_pol_sigma70_r4_t2"/>
</dbReference>
<dbReference type="RefSeq" id="WP_161434459.1">
    <property type="nucleotide sequence ID" value="NZ_WXYO01000002.1"/>
</dbReference>
<dbReference type="InterPro" id="IPR013325">
    <property type="entry name" value="RNA_pol_sigma_r2"/>
</dbReference>
<dbReference type="InterPro" id="IPR014284">
    <property type="entry name" value="RNA_pol_sigma-70_dom"/>
</dbReference>
<gene>
    <name evidence="2" type="ORF">GTQ38_05425</name>
</gene>
<dbReference type="Gene3D" id="1.10.10.10">
    <property type="entry name" value="Winged helix-like DNA-binding domain superfamily/Winged helix DNA-binding domain"/>
    <property type="match status" value="1"/>
</dbReference>
<dbReference type="Proteomes" id="UP000475249">
    <property type="component" value="Unassembled WGS sequence"/>
</dbReference>
<dbReference type="NCBIfam" id="TIGR02937">
    <property type="entry name" value="sigma70-ECF"/>
    <property type="match status" value="1"/>
</dbReference>
<dbReference type="AlphaFoldDB" id="A0A6L9E9M4"/>
<dbReference type="InterPro" id="IPR032710">
    <property type="entry name" value="NTF2-like_dom_sf"/>
</dbReference>
<organism evidence="2 3">
    <name type="scientific">Poritiphilus flavus</name>
    <dbReference type="NCBI Taxonomy" id="2697053"/>
    <lineage>
        <taxon>Bacteria</taxon>
        <taxon>Pseudomonadati</taxon>
        <taxon>Bacteroidota</taxon>
        <taxon>Flavobacteriia</taxon>
        <taxon>Flavobacteriales</taxon>
        <taxon>Flavobacteriaceae</taxon>
        <taxon>Poritiphilus</taxon>
    </lineage>
</organism>
<protein>
    <submittedName>
        <fullName evidence="2">Sigma-70 family RNA polymerase sigma factor</fullName>
    </submittedName>
</protein>
<dbReference type="PANTHER" id="PTHR30173">
    <property type="entry name" value="SIGMA 19 FACTOR"/>
    <property type="match status" value="1"/>
</dbReference>
<evidence type="ECO:0000259" key="1">
    <source>
        <dbReference type="Pfam" id="PF08281"/>
    </source>
</evidence>
<sequence length="292" mass="33603">MYNNTVVLEDYQSKLFPYAYNILGSIEDAKDVVQDIMLKHMNLDNVKVENTIGYLIRSVINHSINIKKRSSKMTSAEVWLPEPMATEKADSDLNKEEIISYSLLVVLEKLSATERAVFILKEAFSYSHQEIAEVLHLKIENSRKLLSRAKSKLDKGNGYNDQKSHEDRTEYLRNYVNIVKSGDVNKLEKLLSDDIKLMADGGKDIKVLRNITSGKSAALDLIMRVFETFQVSQKIKITEINHQPALLFFDEDQLVNCQVFELHNHKIKSVFSVVDPLKLKHIEYLLVTFFMM</sequence>
<dbReference type="CDD" id="cd06171">
    <property type="entry name" value="Sigma70_r4"/>
    <property type="match status" value="1"/>
</dbReference>
<dbReference type="InterPro" id="IPR036388">
    <property type="entry name" value="WH-like_DNA-bd_sf"/>
</dbReference>
<dbReference type="SUPFAM" id="SSF88946">
    <property type="entry name" value="Sigma2 domain of RNA polymerase sigma factors"/>
    <property type="match status" value="1"/>
</dbReference>
<dbReference type="GO" id="GO:0003677">
    <property type="term" value="F:DNA binding"/>
    <property type="evidence" value="ECO:0007669"/>
    <property type="project" value="InterPro"/>
</dbReference>
<keyword evidence="3" id="KW-1185">Reference proteome</keyword>
<dbReference type="SUPFAM" id="SSF54427">
    <property type="entry name" value="NTF2-like"/>
    <property type="match status" value="1"/>
</dbReference>
<dbReference type="SUPFAM" id="SSF88659">
    <property type="entry name" value="Sigma3 and sigma4 domains of RNA polymerase sigma factors"/>
    <property type="match status" value="1"/>
</dbReference>
<reference evidence="2 3" key="1">
    <citation type="submission" date="2020-01" db="EMBL/GenBank/DDBJ databases">
        <title>Bacteria diversity of Porities sp.</title>
        <authorList>
            <person name="Wang G."/>
        </authorList>
    </citation>
    <scope>NUCLEOTIDE SEQUENCE [LARGE SCALE GENOMIC DNA]</scope>
    <source>
        <strain evidence="2 3">R33</strain>
    </source>
</reference>
<feature type="domain" description="RNA polymerase sigma factor 70 region 4 type 2" evidence="1">
    <location>
        <begin position="103"/>
        <end position="153"/>
    </location>
</feature>
<comment type="caution">
    <text evidence="2">The sequence shown here is derived from an EMBL/GenBank/DDBJ whole genome shotgun (WGS) entry which is preliminary data.</text>
</comment>
<dbReference type="EMBL" id="WXYO01000002">
    <property type="protein sequence ID" value="NAS11430.1"/>
    <property type="molecule type" value="Genomic_DNA"/>
</dbReference>
<proteinExistence type="predicted"/>